<sequence length="77" mass="8933">MMRPGMRKKHSFTWRKVIMMKPIKLARKQKRLIQEQRILLPLKTATARPNQLCLFGSRQRNKLRSSSGALQKCAAGI</sequence>
<proteinExistence type="predicted"/>
<dbReference type="Proteomes" id="UP000281604">
    <property type="component" value="Unassembled WGS sequence"/>
</dbReference>
<accession>A0A3M4AIA8</accession>
<dbReference type="AlphaFoldDB" id="A0A3M4AIA8"/>
<gene>
    <name evidence="1" type="ORF">ALQ30_200587</name>
</gene>
<evidence type="ECO:0000313" key="1">
    <source>
        <dbReference type="EMBL" id="RMP06648.1"/>
    </source>
</evidence>
<dbReference type="EMBL" id="RBQE01000274">
    <property type="protein sequence ID" value="RMP06648.1"/>
    <property type="molecule type" value="Genomic_DNA"/>
</dbReference>
<name>A0A3M4AIA8_9PSED</name>
<organism evidence="1 2">
    <name type="scientific">Pseudomonas syringae pv. persicae</name>
    <dbReference type="NCBI Taxonomy" id="237306"/>
    <lineage>
        <taxon>Bacteria</taxon>
        <taxon>Pseudomonadati</taxon>
        <taxon>Pseudomonadota</taxon>
        <taxon>Gammaproteobacteria</taxon>
        <taxon>Pseudomonadales</taxon>
        <taxon>Pseudomonadaceae</taxon>
        <taxon>Pseudomonas</taxon>
    </lineage>
</organism>
<protein>
    <submittedName>
        <fullName evidence="1">Uncharacterized protein</fullName>
    </submittedName>
</protein>
<comment type="caution">
    <text evidence="1">The sequence shown here is derived from an EMBL/GenBank/DDBJ whole genome shotgun (WGS) entry which is preliminary data.</text>
</comment>
<reference evidence="1 2" key="1">
    <citation type="submission" date="2018-08" db="EMBL/GenBank/DDBJ databases">
        <title>Recombination of ecologically and evolutionarily significant loci maintains genetic cohesion in the Pseudomonas syringae species complex.</title>
        <authorList>
            <person name="Dillon M."/>
            <person name="Thakur S."/>
            <person name="Almeida R.N.D."/>
            <person name="Weir B.S."/>
            <person name="Guttman D.S."/>
        </authorList>
    </citation>
    <scope>NUCLEOTIDE SEQUENCE [LARGE SCALE GENOMIC DNA]</scope>
    <source>
        <strain evidence="1 2">ICMP 3706</strain>
    </source>
</reference>
<evidence type="ECO:0000313" key="2">
    <source>
        <dbReference type="Proteomes" id="UP000281604"/>
    </source>
</evidence>